<evidence type="ECO:0000256" key="4">
    <source>
        <dbReference type="RuleBase" id="RU365090"/>
    </source>
</evidence>
<dbReference type="InterPro" id="IPR036688">
    <property type="entry name" value="MoeA_C_domain_IV_sf"/>
</dbReference>
<reference evidence="6 7" key="1">
    <citation type="submission" date="2018-06" db="EMBL/GenBank/DDBJ databases">
        <authorList>
            <consortium name="Pathogen Informatics"/>
            <person name="Doyle S."/>
        </authorList>
    </citation>
    <scope>NUCLEOTIDE SEQUENCE [LARGE SCALE GENOMIC DNA]</scope>
    <source>
        <strain evidence="6 7">NCTC12221</strain>
    </source>
</reference>
<dbReference type="Gene3D" id="3.90.105.10">
    <property type="entry name" value="Molybdopterin biosynthesis moea protein, domain 2"/>
    <property type="match status" value="1"/>
</dbReference>
<dbReference type="Gene3D" id="2.170.190.11">
    <property type="entry name" value="Molybdopterin biosynthesis moea protein, domain 3"/>
    <property type="match status" value="1"/>
</dbReference>
<dbReference type="SUPFAM" id="SSF63867">
    <property type="entry name" value="MoeA C-terminal domain-like"/>
    <property type="match status" value="1"/>
</dbReference>
<evidence type="ECO:0000259" key="5">
    <source>
        <dbReference type="SMART" id="SM00852"/>
    </source>
</evidence>
<dbReference type="EC" id="2.10.1.1" evidence="4"/>
<dbReference type="CDD" id="cd00887">
    <property type="entry name" value="MoeA"/>
    <property type="match status" value="1"/>
</dbReference>
<evidence type="ECO:0000256" key="1">
    <source>
        <dbReference type="ARBA" id="ARBA00002901"/>
    </source>
</evidence>
<gene>
    <name evidence="6" type="primary">moeA_1</name>
    <name evidence="6" type="ORF">NCTC12221_00773</name>
</gene>
<dbReference type="InterPro" id="IPR036135">
    <property type="entry name" value="MoeA_linker/N_sf"/>
</dbReference>
<dbReference type="Pfam" id="PF00994">
    <property type="entry name" value="MoCF_biosynth"/>
    <property type="match status" value="1"/>
</dbReference>
<sequence length="417" mass="46199">MANYPKLISYKEALHTLDSIPIEPLGTQQVHFKNALNRILAQDVKAPCNVPAYPTAAMDGYAIMFEDLELLSTQGLTILPPNKAGNPTRPTLQKAHAIKTFTGSIMPLNADTLVIVEHITLENNKIFLNAPLDSIRKSQWIRQVGDNYKQNEILLRQGDKIGAFEVGLLAELNQSFVQVYQKAKVGILCVGDEIIEVGQDSPHHNVVRSVNTHLLESLLLQMGQEPIIYPIIKDDKEMIKTAYIQALKECDILLTTGGMSAGDYDYTQEIMQELSQIHFKGVRLKPGKPVAFGVANKTLILGLPGFPNSCAVTFLLFGTSLLARLQNRIHKPPHTEATFEATLLEECKRSDSRLEFRACEVFSHNGKLSVSFAKKKSLQSSMVNNLTHNTALAILEENGSDLPKGAVVQVMFLHHLI</sequence>
<dbReference type="Gene3D" id="3.40.980.10">
    <property type="entry name" value="MoaB/Mog-like domain"/>
    <property type="match status" value="1"/>
</dbReference>
<comment type="similarity">
    <text evidence="2 4">Belongs to the MoeA family.</text>
</comment>
<keyword evidence="4" id="KW-0479">Metal-binding</keyword>
<organism evidence="6 7">
    <name type="scientific">Helicobacter cinaedi</name>
    <dbReference type="NCBI Taxonomy" id="213"/>
    <lineage>
        <taxon>Bacteria</taxon>
        <taxon>Pseudomonadati</taxon>
        <taxon>Campylobacterota</taxon>
        <taxon>Epsilonproteobacteria</taxon>
        <taxon>Campylobacterales</taxon>
        <taxon>Helicobacteraceae</taxon>
        <taxon>Helicobacter</taxon>
    </lineage>
</organism>
<dbReference type="SUPFAM" id="SSF53218">
    <property type="entry name" value="Molybdenum cofactor biosynthesis proteins"/>
    <property type="match status" value="1"/>
</dbReference>
<dbReference type="GO" id="GO:0006777">
    <property type="term" value="P:Mo-molybdopterin cofactor biosynthetic process"/>
    <property type="evidence" value="ECO:0007669"/>
    <property type="project" value="UniProtKB-UniRule"/>
</dbReference>
<dbReference type="Proteomes" id="UP000255335">
    <property type="component" value="Unassembled WGS sequence"/>
</dbReference>
<dbReference type="PANTHER" id="PTHR10192">
    <property type="entry name" value="MOLYBDOPTERIN BIOSYNTHESIS PROTEIN"/>
    <property type="match status" value="1"/>
</dbReference>
<dbReference type="SUPFAM" id="SSF63882">
    <property type="entry name" value="MoeA N-terminal region -like"/>
    <property type="match status" value="1"/>
</dbReference>
<dbReference type="InterPro" id="IPR038987">
    <property type="entry name" value="MoeA-like"/>
</dbReference>
<keyword evidence="4" id="KW-0501">Molybdenum cofactor biosynthesis</keyword>
<dbReference type="Gene3D" id="2.40.340.10">
    <property type="entry name" value="MoeA, C-terminal, domain IV"/>
    <property type="match status" value="1"/>
</dbReference>
<evidence type="ECO:0000256" key="3">
    <source>
        <dbReference type="ARBA" id="ARBA00047317"/>
    </source>
</evidence>
<name>A0A377JP19_9HELI</name>
<comment type="catalytic activity">
    <reaction evidence="3">
        <text>adenylyl-molybdopterin + molybdate = Mo-molybdopterin + AMP + H(+)</text>
        <dbReference type="Rhea" id="RHEA:35047"/>
        <dbReference type="ChEBI" id="CHEBI:15378"/>
        <dbReference type="ChEBI" id="CHEBI:36264"/>
        <dbReference type="ChEBI" id="CHEBI:62727"/>
        <dbReference type="ChEBI" id="CHEBI:71302"/>
        <dbReference type="ChEBI" id="CHEBI:456215"/>
        <dbReference type="EC" id="2.10.1.1"/>
    </reaction>
</comment>
<dbReference type="EMBL" id="UGHZ01000001">
    <property type="protein sequence ID" value="STP09333.1"/>
    <property type="molecule type" value="Genomic_DNA"/>
</dbReference>
<evidence type="ECO:0000313" key="7">
    <source>
        <dbReference type="Proteomes" id="UP000255335"/>
    </source>
</evidence>
<dbReference type="GO" id="GO:0046872">
    <property type="term" value="F:metal ion binding"/>
    <property type="evidence" value="ECO:0007669"/>
    <property type="project" value="UniProtKB-UniRule"/>
</dbReference>
<evidence type="ECO:0000256" key="2">
    <source>
        <dbReference type="ARBA" id="ARBA00010763"/>
    </source>
</evidence>
<dbReference type="SMART" id="SM00852">
    <property type="entry name" value="MoCF_biosynth"/>
    <property type="match status" value="1"/>
</dbReference>
<dbReference type="GO" id="GO:0061599">
    <property type="term" value="F:molybdopterin molybdotransferase activity"/>
    <property type="evidence" value="ECO:0007669"/>
    <property type="project" value="UniProtKB-UniRule"/>
</dbReference>
<evidence type="ECO:0000313" key="6">
    <source>
        <dbReference type="EMBL" id="STP09333.1"/>
    </source>
</evidence>
<dbReference type="PANTHER" id="PTHR10192:SF5">
    <property type="entry name" value="GEPHYRIN"/>
    <property type="match status" value="1"/>
</dbReference>
<comment type="pathway">
    <text evidence="4">Cofactor biosynthesis; molybdopterin biosynthesis.</text>
</comment>
<dbReference type="AlphaFoldDB" id="A0A377JP19"/>
<comment type="function">
    <text evidence="1 4">Catalyzes the insertion of molybdate into adenylated molybdopterin with the concomitant release of AMP.</text>
</comment>
<dbReference type="GO" id="GO:0005829">
    <property type="term" value="C:cytosol"/>
    <property type="evidence" value="ECO:0007669"/>
    <property type="project" value="TreeGrafter"/>
</dbReference>
<accession>A0A377JP19</accession>
<keyword evidence="4" id="KW-0460">Magnesium</keyword>
<dbReference type="NCBIfam" id="TIGR00177">
    <property type="entry name" value="molyb_syn"/>
    <property type="match status" value="1"/>
</dbReference>
<comment type="cofactor">
    <cofactor evidence="4">
        <name>Mg(2+)</name>
        <dbReference type="ChEBI" id="CHEBI:18420"/>
    </cofactor>
</comment>
<proteinExistence type="inferred from homology"/>
<feature type="domain" description="MoaB/Mog" evidence="5">
    <location>
        <begin position="186"/>
        <end position="324"/>
    </location>
</feature>
<keyword evidence="4" id="KW-0500">Molybdenum</keyword>
<dbReference type="UniPathway" id="UPA00344"/>
<protein>
    <recommendedName>
        <fullName evidence="4">Molybdopterin molybdenumtransferase</fullName>
        <ecNumber evidence="4">2.10.1.1</ecNumber>
    </recommendedName>
</protein>
<dbReference type="RefSeq" id="WP_115026051.1">
    <property type="nucleotide sequence ID" value="NZ_UGHZ01000001.1"/>
</dbReference>
<dbReference type="InterPro" id="IPR005110">
    <property type="entry name" value="MoeA_linker/N"/>
</dbReference>
<dbReference type="InterPro" id="IPR001453">
    <property type="entry name" value="MoaB/Mog_dom"/>
</dbReference>
<dbReference type="InterPro" id="IPR036425">
    <property type="entry name" value="MoaB/Mog-like_dom_sf"/>
</dbReference>
<keyword evidence="4 6" id="KW-0808">Transferase</keyword>
<dbReference type="Pfam" id="PF03453">
    <property type="entry name" value="MoeA_N"/>
    <property type="match status" value="1"/>
</dbReference>